<feature type="region of interest" description="Disordered" evidence="1">
    <location>
        <begin position="89"/>
        <end position="110"/>
    </location>
</feature>
<reference evidence="3" key="1">
    <citation type="submission" date="2023-03" db="EMBL/GenBank/DDBJ databases">
        <title>Edaphobacter sp.</title>
        <authorList>
            <person name="Huber K.J."/>
            <person name="Papendorf J."/>
            <person name="Pilke C."/>
            <person name="Bunk B."/>
            <person name="Sproeer C."/>
            <person name="Pester M."/>
        </authorList>
    </citation>
    <scope>NUCLEOTIDE SEQUENCE</scope>
    <source>
        <strain evidence="2">DSM 109919</strain>
        <strain evidence="3">DSM 109920</strain>
    </source>
</reference>
<dbReference type="EMBL" id="CP121195">
    <property type="protein sequence ID" value="XBH12153.1"/>
    <property type="molecule type" value="Genomic_DNA"/>
</dbReference>
<protein>
    <recommendedName>
        <fullName evidence="4">Tetratricopeptide repeat protein</fullName>
    </recommendedName>
</protein>
<dbReference type="SUPFAM" id="SSF48452">
    <property type="entry name" value="TPR-like"/>
    <property type="match status" value="1"/>
</dbReference>
<dbReference type="RefSeq" id="WP_348266453.1">
    <property type="nucleotide sequence ID" value="NZ_CP121194.1"/>
</dbReference>
<sequence>MPLNLGVPRTLTSRSELVLPPGWDATPPDDIRQLTPWVHYIRVYRVEHGTLIEEKTITILQSKIPVASWPEYKKFTDVVSPGTYPYVQLTRSSPPADSAGPPQPIKDDPKARGLVNEAAEANQHHQIDHAGELIKQAKAINNEQPFLWSVAGYRAMLQGEVTEAVTDFAHELELHPNEGNIYPLMASAQMAEGKRLDAEVTLRRRLKTIGPDPDVAIGLVQMLLEDGNSKDAVGIAEDASQADFANQRLRVLLGRARIKNGQKAAGAATLFVVLRETEDPGLRNDIAYELADADQATQEVEDASRKSVEQLTAESAKWTLSTAEQDISEMRSRSNLLVASWDTLGWTIYKSRTGHEPERLEEAKRYVASAWQNSPRPEVGLHLGELEEAQHHFAEALGTYQLARATAPDFDLRGVRQPPTGIQRDLTARIDRLKKTHPQAVIKEPNEKLKDELKLDAGPSHGQSIVAPYRLLLAAGGVESAVRIESSDGDHGKPDIRRDLDRFRRAIPASWVPPGSGARVLRSAVLNCHQEICEVMVTPLSATR</sequence>
<dbReference type="AlphaFoldDB" id="A0AAU7D4M7"/>
<evidence type="ECO:0000256" key="1">
    <source>
        <dbReference type="SAM" id="MobiDB-lite"/>
    </source>
</evidence>
<evidence type="ECO:0008006" key="4">
    <source>
        <dbReference type="Google" id="ProtNLM"/>
    </source>
</evidence>
<dbReference type="InterPro" id="IPR011990">
    <property type="entry name" value="TPR-like_helical_dom_sf"/>
</dbReference>
<accession>A0AAU7CV66</accession>
<accession>A0AAU7D4M7</accession>
<organism evidence="3">
    <name type="scientific">Edaphobacter paludis</name>
    <dbReference type="NCBI Taxonomy" id="3035702"/>
    <lineage>
        <taxon>Bacteria</taxon>
        <taxon>Pseudomonadati</taxon>
        <taxon>Acidobacteriota</taxon>
        <taxon>Terriglobia</taxon>
        <taxon>Terriglobales</taxon>
        <taxon>Acidobacteriaceae</taxon>
        <taxon>Edaphobacter</taxon>
    </lineage>
</organism>
<name>A0AAU7D4M7_9BACT</name>
<evidence type="ECO:0000313" key="2">
    <source>
        <dbReference type="EMBL" id="XBH08943.1"/>
    </source>
</evidence>
<proteinExistence type="predicted"/>
<gene>
    <name evidence="2" type="ORF">P4G45_10605</name>
    <name evidence="3" type="ORF">P8936_10575</name>
</gene>
<dbReference type="Gene3D" id="1.25.40.10">
    <property type="entry name" value="Tetratricopeptide repeat domain"/>
    <property type="match status" value="2"/>
</dbReference>
<dbReference type="EMBL" id="CP121194">
    <property type="protein sequence ID" value="XBH08943.1"/>
    <property type="molecule type" value="Genomic_DNA"/>
</dbReference>
<evidence type="ECO:0000313" key="3">
    <source>
        <dbReference type="EMBL" id="XBH12153.1"/>
    </source>
</evidence>
<dbReference type="KEGG" id="epl:P4G45_10605"/>